<feature type="transmembrane region" description="Helical" evidence="7">
    <location>
        <begin position="25"/>
        <end position="45"/>
    </location>
</feature>
<evidence type="ECO:0000256" key="1">
    <source>
        <dbReference type="ARBA" id="ARBA00004651"/>
    </source>
</evidence>
<evidence type="ECO:0000256" key="2">
    <source>
        <dbReference type="ARBA" id="ARBA00022448"/>
    </source>
</evidence>
<dbReference type="PANTHER" id="PTHR43386:SF25">
    <property type="entry name" value="PEPTIDE ABC TRANSPORTER PERMEASE PROTEIN"/>
    <property type="match status" value="1"/>
</dbReference>
<comment type="subcellular location">
    <subcellularLocation>
        <location evidence="1 7">Cell membrane</location>
        <topology evidence="1 7">Multi-pass membrane protein</topology>
    </subcellularLocation>
</comment>
<gene>
    <name evidence="9" type="ORF">BSQ44_15395</name>
</gene>
<dbReference type="PROSITE" id="PS50928">
    <property type="entry name" value="ABC_TM1"/>
    <property type="match status" value="1"/>
</dbReference>
<feature type="domain" description="ABC transmembrane type-1" evidence="8">
    <location>
        <begin position="85"/>
        <end position="274"/>
    </location>
</feature>
<organism evidence="9 10">
    <name type="scientific">Aquibium oceanicum</name>
    <dbReference type="NCBI Taxonomy" id="1670800"/>
    <lineage>
        <taxon>Bacteria</taxon>
        <taxon>Pseudomonadati</taxon>
        <taxon>Pseudomonadota</taxon>
        <taxon>Alphaproteobacteria</taxon>
        <taxon>Hyphomicrobiales</taxon>
        <taxon>Phyllobacteriaceae</taxon>
        <taxon>Aquibium</taxon>
    </lineage>
</organism>
<dbReference type="KEGG" id="meso:BSQ44_15395"/>
<dbReference type="InterPro" id="IPR035906">
    <property type="entry name" value="MetI-like_sf"/>
</dbReference>
<proteinExistence type="inferred from homology"/>
<dbReference type="RefSeq" id="WP_072605713.1">
    <property type="nucleotide sequence ID" value="NZ_CP018171.1"/>
</dbReference>
<dbReference type="OrthoDB" id="9812701at2"/>
<dbReference type="Proteomes" id="UP000182840">
    <property type="component" value="Chromosome"/>
</dbReference>
<dbReference type="GO" id="GO:0055085">
    <property type="term" value="P:transmembrane transport"/>
    <property type="evidence" value="ECO:0007669"/>
    <property type="project" value="InterPro"/>
</dbReference>
<evidence type="ECO:0000256" key="5">
    <source>
        <dbReference type="ARBA" id="ARBA00022989"/>
    </source>
</evidence>
<dbReference type="InterPro" id="IPR000515">
    <property type="entry name" value="MetI-like"/>
</dbReference>
<dbReference type="PANTHER" id="PTHR43386">
    <property type="entry name" value="OLIGOPEPTIDE TRANSPORT SYSTEM PERMEASE PROTEIN APPC"/>
    <property type="match status" value="1"/>
</dbReference>
<keyword evidence="6 7" id="KW-0472">Membrane</keyword>
<dbReference type="InterPro" id="IPR050366">
    <property type="entry name" value="BP-dependent_transpt_permease"/>
</dbReference>
<evidence type="ECO:0000259" key="8">
    <source>
        <dbReference type="PROSITE" id="PS50928"/>
    </source>
</evidence>
<dbReference type="GO" id="GO:0005886">
    <property type="term" value="C:plasma membrane"/>
    <property type="evidence" value="ECO:0007669"/>
    <property type="project" value="UniProtKB-SubCell"/>
</dbReference>
<evidence type="ECO:0000256" key="7">
    <source>
        <dbReference type="RuleBase" id="RU363032"/>
    </source>
</evidence>
<evidence type="ECO:0000256" key="4">
    <source>
        <dbReference type="ARBA" id="ARBA00022692"/>
    </source>
</evidence>
<keyword evidence="10" id="KW-1185">Reference proteome</keyword>
<dbReference type="AlphaFoldDB" id="A0A1L3ST69"/>
<dbReference type="EMBL" id="CP018171">
    <property type="protein sequence ID" value="APH72588.1"/>
    <property type="molecule type" value="Genomic_DNA"/>
</dbReference>
<feature type="transmembrane region" description="Helical" evidence="7">
    <location>
        <begin position="132"/>
        <end position="158"/>
    </location>
</feature>
<feature type="transmembrane region" description="Helical" evidence="7">
    <location>
        <begin position="89"/>
        <end position="112"/>
    </location>
</feature>
<dbReference type="CDD" id="cd06261">
    <property type="entry name" value="TM_PBP2"/>
    <property type="match status" value="1"/>
</dbReference>
<sequence>MSVDASPPPLAQRSFLSAAFSNGSFTAGIVITGLIAAMALVSFVWTPYDITRLEVADRMQGLSWAHPFGTDHFGRDILTMIMIGSRNSIAVAIVAVVIGMGVGVPLGCWAAARGGFVDEALMRFNDLVFAFPALLSAILITAIFGPSAINAIIAIGIFNIPVFARVARAGALAIWPREFILAARAAGKGKALITVEHILPNIASMLLVQGTIQFALGVLAEAALSYVGLGAQPPMPSWGRMLFDAQTRMMVAPHLALFPGIAIVVTVLGLNLMGDGLRDVLDPRLRRER</sequence>
<dbReference type="Pfam" id="PF00528">
    <property type="entry name" value="BPD_transp_1"/>
    <property type="match status" value="1"/>
</dbReference>
<keyword evidence="3" id="KW-1003">Cell membrane</keyword>
<keyword evidence="2 7" id="KW-0813">Transport</keyword>
<evidence type="ECO:0000256" key="3">
    <source>
        <dbReference type="ARBA" id="ARBA00022475"/>
    </source>
</evidence>
<dbReference type="STRING" id="1670800.BSQ44_15395"/>
<comment type="similarity">
    <text evidence="7">Belongs to the binding-protein-dependent transport system permease family.</text>
</comment>
<keyword evidence="5 7" id="KW-1133">Transmembrane helix</keyword>
<protein>
    <submittedName>
        <fullName evidence="9">Peptide ABC transporter permease</fullName>
    </submittedName>
</protein>
<evidence type="ECO:0000313" key="10">
    <source>
        <dbReference type="Proteomes" id="UP000182840"/>
    </source>
</evidence>
<reference evidence="10" key="1">
    <citation type="submission" date="2016-11" db="EMBL/GenBank/DDBJ databases">
        <title>Mesorhizobium oceanicum sp. nov., isolated from deep seawater in South China Sea.</title>
        <authorList>
            <person name="Fu G.-Y."/>
        </authorList>
    </citation>
    <scope>NUCLEOTIDE SEQUENCE [LARGE SCALE GENOMIC DNA]</scope>
    <source>
        <strain evidence="10">B7</strain>
    </source>
</reference>
<dbReference type="SUPFAM" id="SSF161098">
    <property type="entry name" value="MetI-like"/>
    <property type="match status" value="1"/>
</dbReference>
<name>A0A1L3ST69_9HYPH</name>
<keyword evidence="4 7" id="KW-0812">Transmembrane</keyword>
<evidence type="ECO:0000313" key="9">
    <source>
        <dbReference type="EMBL" id="APH72588.1"/>
    </source>
</evidence>
<accession>A0A1L3ST69</accession>
<evidence type="ECO:0000256" key="6">
    <source>
        <dbReference type="ARBA" id="ARBA00023136"/>
    </source>
</evidence>
<dbReference type="Gene3D" id="1.10.3720.10">
    <property type="entry name" value="MetI-like"/>
    <property type="match status" value="1"/>
</dbReference>
<feature type="transmembrane region" description="Helical" evidence="7">
    <location>
        <begin position="251"/>
        <end position="274"/>
    </location>
</feature>